<dbReference type="InterPro" id="IPR000873">
    <property type="entry name" value="AMP-dep_synth/lig_dom"/>
</dbReference>
<evidence type="ECO:0000259" key="18">
    <source>
        <dbReference type="Pfam" id="PF00501"/>
    </source>
</evidence>
<proteinExistence type="inferred from homology"/>
<dbReference type="FunFam" id="3.40.50.12780:FF:000005">
    <property type="entry name" value="Solute carrier family 27 member 6"/>
    <property type="match status" value="1"/>
</dbReference>
<dbReference type="InterPro" id="IPR042099">
    <property type="entry name" value="ANL_N_sf"/>
</dbReference>
<evidence type="ECO:0000256" key="10">
    <source>
        <dbReference type="ARBA" id="ARBA00023055"/>
    </source>
</evidence>
<dbReference type="GO" id="GO:0005324">
    <property type="term" value="F:long-chain fatty acid transmembrane transporter activity"/>
    <property type="evidence" value="ECO:0007669"/>
    <property type="project" value="TreeGrafter"/>
</dbReference>
<keyword evidence="12" id="KW-0472">Membrane</keyword>
<sequence length="621" mass="70417">MDLYWITGLVSGLAALYFLQKKFFPYFWVDLNYLLKVIRYGLLIEKYKRTGHVVTVIDRFVQQAQRVPDKAFLIFHGDTYTYRDVDRRSNQVANCFIKHSSLKKGDTVAMLMNNEPDFVNVWFGLAKLGCMVAFLNYNIRSRSLLHCFHSCGAKILIVGEDLLESLEEILPSLQEDNISVWVMARETSLPGVTTVLDKLDSVTHEPVPAHLRFVNSTNAATLFIFTSGTTGLPKAAVISQLQALRGAAGIWAFGGTPDDIVYVTLPLYHSAASLIGIGGCVYLGATCVLRKKFSASQFWIDCKKYNVTLFQYIGELCRYLCKQPVREGEKDHKVRMAVGNGVRSDVWKEFIARFGNIKMCELYGATEGNICFMNHTGKIGSVGRSNFFYKLAFPFELIKYDIQKDEPIKNKHGWCERVKKGETGLLISKVNHANPFFGYAGNKKHTTKKLLCDVFRKGDVYFNTGDLMMQDHDNFLYFRDRIGDTFRWKGENVATTEVSDIIGMLDFIQEANVYGVSVPGHEGKVGMASIILKPGQSLDLKSIYEHCIAYLPGYAFPRFLRLQENMEITGTFKQQKFRLVEQGFDPSVISDPLYFLDDSIKSYVPMTKDIYEKITSGQLKL</sequence>
<feature type="domain" description="AMP-binding enzyme C-terminal" evidence="19">
    <location>
        <begin position="498"/>
        <end position="573"/>
    </location>
</feature>
<dbReference type="PANTHER" id="PTHR43107:SF10">
    <property type="entry name" value="LONG-CHAIN FATTY ACID TRANSPORT PROTEIN 6"/>
    <property type="match status" value="1"/>
</dbReference>
<dbReference type="Pfam" id="PF00501">
    <property type="entry name" value="AMP-binding"/>
    <property type="match status" value="1"/>
</dbReference>
<dbReference type="InterPro" id="IPR025110">
    <property type="entry name" value="AMP-bd_C"/>
</dbReference>
<evidence type="ECO:0000313" key="21">
    <source>
        <dbReference type="Proteomes" id="UP001181693"/>
    </source>
</evidence>
<reference evidence="20" key="1">
    <citation type="thesis" date="2020" institute="ProQuest LLC" country="789 East Eisenhower Parkway, Ann Arbor, MI, USA">
        <title>Comparative Genomics and Chromosome Evolution.</title>
        <authorList>
            <person name="Mudd A.B."/>
        </authorList>
    </citation>
    <scope>NUCLEOTIDE SEQUENCE</scope>
    <source>
        <strain evidence="20">1538</strain>
        <tissue evidence="20">Blood</tissue>
    </source>
</reference>
<name>A0AAV3A6T8_PYXAD</name>
<dbReference type="Pfam" id="PF13193">
    <property type="entry name" value="AMP-binding_C"/>
    <property type="match status" value="1"/>
</dbReference>
<evidence type="ECO:0000256" key="8">
    <source>
        <dbReference type="ARBA" id="ARBA00022832"/>
    </source>
</evidence>
<dbReference type="EC" id="6.2.1.3" evidence="14"/>
<comment type="caution">
    <text evidence="20">The sequence shown here is derived from an EMBL/GenBank/DDBJ whole genome shotgun (WGS) entry which is preliminary data.</text>
</comment>
<evidence type="ECO:0000256" key="15">
    <source>
        <dbReference type="ARBA" id="ARBA00036527"/>
    </source>
</evidence>
<evidence type="ECO:0000256" key="7">
    <source>
        <dbReference type="ARBA" id="ARBA00022741"/>
    </source>
</evidence>
<evidence type="ECO:0000256" key="1">
    <source>
        <dbReference type="ARBA" id="ARBA00004651"/>
    </source>
</evidence>
<dbReference type="CDD" id="cd05938">
    <property type="entry name" value="hsFATP2a_ACSVL_like"/>
    <property type="match status" value="1"/>
</dbReference>
<dbReference type="InterPro" id="IPR045851">
    <property type="entry name" value="AMP-bd_C_sf"/>
</dbReference>
<evidence type="ECO:0000256" key="13">
    <source>
        <dbReference type="ARBA" id="ARBA00024484"/>
    </source>
</evidence>
<keyword evidence="10" id="KW-0445">Lipid transport</keyword>
<accession>A0AAV3A6T8</accession>
<evidence type="ECO:0000256" key="12">
    <source>
        <dbReference type="ARBA" id="ARBA00023136"/>
    </source>
</evidence>
<keyword evidence="11" id="KW-0443">Lipid metabolism</keyword>
<dbReference type="FunFam" id="3.30.300.30:FF:000002">
    <property type="entry name" value="Long-chain fatty acid transport protein 1"/>
    <property type="match status" value="1"/>
</dbReference>
<evidence type="ECO:0000256" key="2">
    <source>
        <dbReference type="ARBA" id="ARBA00006432"/>
    </source>
</evidence>
<keyword evidence="4" id="KW-1003">Cell membrane</keyword>
<keyword evidence="8" id="KW-0276">Fatty acid metabolism</keyword>
<dbReference type="PROSITE" id="PS00455">
    <property type="entry name" value="AMP_BINDING"/>
    <property type="match status" value="1"/>
</dbReference>
<dbReference type="SUPFAM" id="SSF56801">
    <property type="entry name" value="Acetyl-CoA synthetase-like"/>
    <property type="match status" value="1"/>
</dbReference>
<gene>
    <name evidence="20" type="ORF">GDO54_014233</name>
</gene>
<dbReference type="PANTHER" id="PTHR43107">
    <property type="entry name" value="LONG-CHAIN FATTY ACID TRANSPORT PROTEIN"/>
    <property type="match status" value="1"/>
</dbReference>
<dbReference type="GO" id="GO:0005886">
    <property type="term" value="C:plasma membrane"/>
    <property type="evidence" value="ECO:0007669"/>
    <property type="project" value="UniProtKB-SubCell"/>
</dbReference>
<evidence type="ECO:0000259" key="19">
    <source>
        <dbReference type="Pfam" id="PF13193"/>
    </source>
</evidence>
<dbReference type="GO" id="GO:0000166">
    <property type="term" value="F:nucleotide binding"/>
    <property type="evidence" value="ECO:0007669"/>
    <property type="project" value="UniProtKB-KW"/>
</dbReference>
<evidence type="ECO:0000256" key="17">
    <source>
        <dbReference type="ARBA" id="ARBA00048666"/>
    </source>
</evidence>
<dbReference type="InterPro" id="IPR020845">
    <property type="entry name" value="AMP-binding_CS"/>
</dbReference>
<comment type="catalytic activity">
    <reaction evidence="17">
        <text>tetracosanoate + ATP + CoA = tetracosanoyl-CoA + AMP + diphosphate</text>
        <dbReference type="Rhea" id="RHEA:33639"/>
        <dbReference type="ChEBI" id="CHEBI:30616"/>
        <dbReference type="ChEBI" id="CHEBI:31014"/>
        <dbReference type="ChEBI" id="CHEBI:33019"/>
        <dbReference type="ChEBI" id="CHEBI:57287"/>
        <dbReference type="ChEBI" id="CHEBI:65052"/>
        <dbReference type="ChEBI" id="CHEBI:456215"/>
    </reaction>
    <physiologicalReaction direction="left-to-right" evidence="17">
        <dbReference type="Rhea" id="RHEA:33640"/>
    </physiologicalReaction>
</comment>
<evidence type="ECO:0000256" key="3">
    <source>
        <dbReference type="ARBA" id="ARBA00022448"/>
    </source>
</evidence>
<evidence type="ECO:0000256" key="11">
    <source>
        <dbReference type="ARBA" id="ARBA00023098"/>
    </source>
</evidence>
<keyword evidence="3" id="KW-0813">Transport</keyword>
<keyword evidence="7" id="KW-0547">Nucleotide-binding</keyword>
<dbReference type="NCBIfam" id="NF006134">
    <property type="entry name" value="PRK08279.1"/>
    <property type="match status" value="1"/>
</dbReference>
<feature type="domain" description="AMP-dependent synthetase/ligase" evidence="18">
    <location>
        <begin position="61"/>
        <end position="385"/>
    </location>
</feature>
<evidence type="ECO:0000256" key="5">
    <source>
        <dbReference type="ARBA" id="ARBA00022598"/>
    </source>
</evidence>
<evidence type="ECO:0000256" key="6">
    <source>
        <dbReference type="ARBA" id="ARBA00022692"/>
    </source>
</evidence>
<evidence type="ECO:0000256" key="4">
    <source>
        <dbReference type="ARBA" id="ARBA00022475"/>
    </source>
</evidence>
<organism evidence="20 21">
    <name type="scientific">Pyxicephalus adspersus</name>
    <name type="common">African bullfrog</name>
    <dbReference type="NCBI Taxonomy" id="30357"/>
    <lineage>
        <taxon>Eukaryota</taxon>
        <taxon>Metazoa</taxon>
        <taxon>Chordata</taxon>
        <taxon>Craniata</taxon>
        <taxon>Vertebrata</taxon>
        <taxon>Euteleostomi</taxon>
        <taxon>Amphibia</taxon>
        <taxon>Batrachia</taxon>
        <taxon>Anura</taxon>
        <taxon>Neobatrachia</taxon>
        <taxon>Ranoidea</taxon>
        <taxon>Pyxicephalidae</taxon>
        <taxon>Pyxicephalinae</taxon>
        <taxon>Pyxicephalus</taxon>
    </lineage>
</organism>
<dbReference type="Proteomes" id="UP001181693">
    <property type="component" value="Unassembled WGS sequence"/>
</dbReference>
<keyword evidence="21" id="KW-1185">Reference proteome</keyword>
<dbReference type="EMBL" id="DYDO01000006">
    <property type="protein sequence ID" value="DBA23305.1"/>
    <property type="molecule type" value="Genomic_DNA"/>
</dbReference>
<protein>
    <recommendedName>
        <fullName evidence="14">long-chain-fatty-acid--CoA ligase</fullName>
        <ecNumber evidence="14">6.2.1.3</ecNumber>
    </recommendedName>
    <alternativeName>
        <fullName evidence="16">Long-chain-fatty-acid--CoA ligase</fullName>
    </alternativeName>
</protein>
<dbReference type="GO" id="GO:0004467">
    <property type="term" value="F:long-chain fatty acid-CoA ligase activity"/>
    <property type="evidence" value="ECO:0007669"/>
    <property type="project" value="UniProtKB-EC"/>
</dbReference>
<dbReference type="Gene3D" id="3.30.300.30">
    <property type="match status" value="1"/>
</dbReference>
<evidence type="ECO:0000256" key="9">
    <source>
        <dbReference type="ARBA" id="ARBA00022989"/>
    </source>
</evidence>
<dbReference type="GO" id="GO:0005789">
    <property type="term" value="C:endoplasmic reticulum membrane"/>
    <property type="evidence" value="ECO:0007669"/>
    <property type="project" value="TreeGrafter"/>
</dbReference>
<keyword evidence="5" id="KW-0436">Ligase</keyword>
<comment type="subcellular location">
    <subcellularLocation>
        <location evidence="1">Cell membrane</location>
        <topology evidence="1">Multi-pass membrane protein</topology>
    </subcellularLocation>
</comment>
<evidence type="ECO:0000256" key="14">
    <source>
        <dbReference type="ARBA" id="ARBA00026121"/>
    </source>
</evidence>
<dbReference type="GO" id="GO:0044539">
    <property type="term" value="P:long-chain fatty acid import into cell"/>
    <property type="evidence" value="ECO:0007669"/>
    <property type="project" value="TreeGrafter"/>
</dbReference>
<keyword evidence="9" id="KW-1133">Transmembrane helix</keyword>
<comment type="catalytic activity">
    <reaction evidence="13">
        <text>a long-chain fatty acid + ATP + CoA = a long-chain fatty acyl-CoA + AMP + diphosphate</text>
        <dbReference type="Rhea" id="RHEA:15421"/>
        <dbReference type="ChEBI" id="CHEBI:30616"/>
        <dbReference type="ChEBI" id="CHEBI:33019"/>
        <dbReference type="ChEBI" id="CHEBI:57287"/>
        <dbReference type="ChEBI" id="CHEBI:57560"/>
        <dbReference type="ChEBI" id="CHEBI:83139"/>
        <dbReference type="ChEBI" id="CHEBI:456215"/>
        <dbReference type="EC" id="6.2.1.3"/>
    </reaction>
    <physiologicalReaction direction="left-to-right" evidence="13">
        <dbReference type="Rhea" id="RHEA:15422"/>
    </physiologicalReaction>
</comment>
<keyword evidence="6" id="KW-0812">Transmembrane</keyword>
<evidence type="ECO:0000313" key="20">
    <source>
        <dbReference type="EMBL" id="DBA23305.1"/>
    </source>
</evidence>
<comment type="catalytic activity">
    <reaction evidence="15">
        <text>a very long-chain fatty acid + ATP + CoA = a very long-chain fatty acyl-CoA + AMP + diphosphate</text>
        <dbReference type="Rhea" id="RHEA:54536"/>
        <dbReference type="ChEBI" id="CHEBI:30616"/>
        <dbReference type="ChEBI" id="CHEBI:33019"/>
        <dbReference type="ChEBI" id="CHEBI:57287"/>
        <dbReference type="ChEBI" id="CHEBI:58950"/>
        <dbReference type="ChEBI" id="CHEBI:138261"/>
        <dbReference type="ChEBI" id="CHEBI:456215"/>
    </reaction>
    <physiologicalReaction direction="left-to-right" evidence="15">
        <dbReference type="Rhea" id="RHEA:54537"/>
    </physiologicalReaction>
</comment>
<dbReference type="AlphaFoldDB" id="A0AAV3A6T8"/>
<comment type="similarity">
    <text evidence="2">Belongs to the ATP-dependent AMP-binding enzyme family.</text>
</comment>
<dbReference type="Gene3D" id="3.40.50.12780">
    <property type="entry name" value="N-terminal domain of ligase-like"/>
    <property type="match status" value="1"/>
</dbReference>
<evidence type="ECO:0000256" key="16">
    <source>
        <dbReference type="ARBA" id="ARBA00041297"/>
    </source>
</evidence>